<dbReference type="InterPro" id="IPR050884">
    <property type="entry name" value="CNP_phosphodiesterase-III"/>
</dbReference>
<dbReference type="Pfam" id="PF00149">
    <property type="entry name" value="Metallophos"/>
    <property type="match status" value="1"/>
</dbReference>
<evidence type="ECO:0000313" key="6">
    <source>
        <dbReference type="EMBL" id="PPC77120.1"/>
    </source>
</evidence>
<evidence type="ECO:0000259" key="5">
    <source>
        <dbReference type="Pfam" id="PF00149"/>
    </source>
</evidence>
<keyword evidence="3" id="KW-0408">Iron</keyword>
<dbReference type="GO" id="GO:0004527">
    <property type="term" value="F:exonuclease activity"/>
    <property type="evidence" value="ECO:0007669"/>
    <property type="project" value="UniProtKB-KW"/>
</dbReference>
<name>A0A2S5KQW3_9PROT</name>
<feature type="domain" description="Calcineurin-like phosphoesterase" evidence="5">
    <location>
        <begin position="3"/>
        <end position="195"/>
    </location>
</feature>
<dbReference type="Gene3D" id="3.60.21.10">
    <property type="match status" value="1"/>
</dbReference>
<dbReference type="AlphaFoldDB" id="A0A2S5KQW3"/>
<dbReference type="Proteomes" id="UP000238196">
    <property type="component" value="Unassembled WGS sequence"/>
</dbReference>
<proteinExistence type="inferred from homology"/>
<sequence length="286" mass="32183">MVRIVHISDPHFGTEQPAVEAALAQQIAALHADGVVLSGDITQRARREQFRRAHDFLTQLSLPTLVVPGNHDIPLFDLLARCCWPYRNYRMQGNALAPHLCLGPVSVVGINSAPRWRHKDGEIPLGDLKRQLEQHAEQTQRKGSTPTVIVAVFHHPLDCRRRQDEPNLIHNAEAILATLSQYGVDLVLSGHIHDPLMRTSQHRYPSHQSPLVIALAGTCMSSRIRIGAPNSFNVIDFLGQHEAAEVRITRMDWQADQRHFFEKEIASFCRDAGGWQELLPHVHLRG</sequence>
<accession>A0A2S5KQW3</accession>
<dbReference type="InterPro" id="IPR029052">
    <property type="entry name" value="Metallo-depent_PP-like"/>
</dbReference>
<comment type="similarity">
    <text evidence="4">Belongs to the cyclic nucleotide phosphodiesterase class-III family.</text>
</comment>
<evidence type="ECO:0000256" key="2">
    <source>
        <dbReference type="ARBA" id="ARBA00022801"/>
    </source>
</evidence>
<keyword evidence="6" id="KW-0269">Exonuclease</keyword>
<protein>
    <submittedName>
        <fullName evidence="6">DNA repair exonuclease</fullName>
    </submittedName>
</protein>
<dbReference type="PANTHER" id="PTHR42988">
    <property type="entry name" value="PHOSPHOHYDROLASE"/>
    <property type="match status" value="1"/>
</dbReference>
<evidence type="ECO:0000256" key="1">
    <source>
        <dbReference type="ARBA" id="ARBA00022723"/>
    </source>
</evidence>
<keyword evidence="2" id="KW-0378">Hydrolase</keyword>
<dbReference type="OrthoDB" id="9811542at2"/>
<organism evidence="6 7">
    <name type="scientific">Proteobacteria bacterium 228</name>
    <dbReference type="NCBI Taxonomy" id="2083153"/>
    <lineage>
        <taxon>Bacteria</taxon>
        <taxon>Pseudomonadati</taxon>
        <taxon>Pseudomonadota</taxon>
    </lineage>
</organism>
<dbReference type="PANTHER" id="PTHR42988:SF2">
    <property type="entry name" value="CYCLIC NUCLEOTIDE PHOSPHODIESTERASE CBUA0032-RELATED"/>
    <property type="match status" value="1"/>
</dbReference>
<dbReference type="EMBL" id="PRLP01000035">
    <property type="protein sequence ID" value="PPC77120.1"/>
    <property type="molecule type" value="Genomic_DNA"/>
</dbReference>
<reference evidence="6 7" key="1">
    <citation type="submission" date="2018-02" db="EMBL/GenBank/DDBJ databases">
        <title>novel marine gammaproteobacteria from coastal saline agro ecosystem.</title>
        <authorList>
            <person name="Krishnan R."/>
            <person name="Ramesh Kumar N."/>
        </authorList>
    </citation>
    <scope>NUCLEOTIDE SEQUENCE [LARGE SCALE GENOMIC DNA]</scope>
    <source>
        <strain evidence="6 7">228</strain>
    </source>
</reference>
<dbReference type="InterPro" id="IPR004843">
    <property type="entry name" value="Calcineurin-like_PHP"/>
</dbReference>
<evidence type="ECO:0000256" key="4">
    <source>
        <dbReference type="ARBA" id="ARBA00025742"/>
    </source>
</evidence>
<dbReference type="GO" id="GO:0046872">
    <property type="term" value="F:metal ion binding"/>
    <property type="evidence" value="ECO:0007669"/>
    <property type="project" value="UniProtKB-KW"/>
</dbReference>
<evidence type="ECO:0000313" key="7">
    <source>
        <dbReference type="Proteomes" id="UP000238196"/>
    </source>
</evidence>
<dbReference type="SUPFAM" id="SSF56300">
    <property type="entry name" value="Metallo-dependent phosphatases"/>
    <property type="match status" value="1"/>
</dbReference>
<keyword evidence="1" id="KW-0479">Metal-binding</keyword>
<comment type="caution">
    <text evidence="6">The sequence shown here is derived from an EMBL/GenBank/DDBJ whole genome shotgun (WGS) entry which is preliminary data.</text>
</comment>
<gene>
    <name evidence="6" type="ORF">C4K68_11950</name>
</gene>
<evidence type="ECO:0000256" key="3">
    <source>
        <dbReference type="ARBA" id="ARBA00023004"/>
    </source>
</evidence>
<keyword evidence="6" id="KW-0540">Nuclease</keyword>